<feature type="binding site" evidence="4">
    <location>
        <begin position="73"/>
        <end position="76"/>
    </location>
    <ligand>
        <name>GTP</name>
        <dbReference type="ChEBI" id="CHEBI:37565"/>
    </ligand>
</feature>
<feature type="binding site" evidence="4">
    <location>
        <begin position="20"/>
        <end position="27"/>
    </location>
    <ligand>
        <name>ATP</name>
        <dbReference type="ChEBI" id="CHEBI:30616"/>
    </ligand>
</feature>
<organism evidence="8">
    <name type="scientific">Muribaculaceae bacterium Z82</name>
    <dbReference type="NCBI Taxonomy" id="2304548"/>
    <lineage>
        <taxon>Bacteria</taxon>
        <taxon>Pseudomonadati</taxon>
        <taxon>Bacteroidota</taxon>
        <taxon>Bacteroidia</taxon>
        <taxon>Bacteroidales</taxon>
        <taxon>Muribaculaceae</taxon>
    </lineage>
</organism>
<gene>
    <name evidence="8" type="primary">rapZ</name>
    <name evidence="8" type="ORF">D1639_04010</name>
</gene>
<dbReference type="AlphaFoldDB" id="A0A7C9NC37"/>
<keyword evidence="2 4" id="KW-0067">ATP-binding</keyword>
<dbReference type="InterPro" id="IPR053930">
    <property type="entry name" value="RapZ-like_N"/>
</dbReference>
<evidence type="ECO:0000256" key="2">
    <source>
        <dbReference type="ARBA" id="ARBA00022840"/>
    </source>
</evidence>
<dbReference type="PANTHER" id="PTHR30448">
    <property type="entry name" value="RNASE ADAPTER PROTEIN RAPZ"/>
    <property type="match status" value="1"/>
</dbReference>
<proteinExistence type="inferred from homology"/>
<dbReference type="EMBL" id="QWKH01000018">
    <property type="protein sequence ID" value="NBI34208.1"/>
    <property type="molecule type" value="Genomic_DNA"/>
</dbReference>
<dbReference type="GO" id="GO:0005524">
    <property type="term" value="F:ATP binding"/>
    <property type="evidence" value="ECO:0007669"/>
    <property type="project" value="UniProtKB-UniRule"/>
</dbReference>
<feature type="domain" description="RapZ-like N-terminal" evidence="6">
    <location>
        <begin position="14"/>
        <end position="170"/>
    </location>
</feature>
<evidence type="ECO:0000256" key="5">
    <source>
        <dbReference type="SAM" id="MobiDB-lite"/>
    </source>
</evidence>
<dbReference type="InterPro" id="IPR053931">
    <property type="entry name" value="RapZ_C"/>
</dbReference>
<sequence length="325" mass="35763">MGTTQVADLPDMPELVIVSGMSGAGRTEAMHAFEDLGYFCVDNLPSSLIGNLVRMTGIPGQPDAHRRIAVVCDARNRDFFPQLQDELKTLSEQGISFRILFLDAEDRKLVSRYKSSRRRHPLCTDGTTIAQGIDRERDMLFGLRENASFVIDTTDMLPQQLHRHIRELFAPGTEQTGLSVTVFSFGFKHGAPEDADLVIDVRFLPNPYYDAELKPLTGLDAPVREFVMGRTETSEFMRCWRALLDCVMPGYVAEGKQQLAIGVGCTGGQHRSVAIAEATGDYLKSKGYRVSTAHRDLKYAEGADRTASRGAAGRGVGADEEGARS</sequence>
<dbReference type="SUPFAM" id="SSF52540">
    <property type="entry name" value="P-loop containing nucleoside triphosphate hydrolases"/>
    <property type="match status" value="1"/>
</dbReference>
<evidence type="ECO:0000256" key="4">
    <source>
        <dbReference type="HAMAP-Rule" id="MF_00636"/>
    </source>
</evidence>
<dbReference type="GO" id="GO:0005525">
    <property type="term" value="F:GTP binding"/>
    <property type="evidence" value="ECO:0007669"/>
    <property type="project" value="UniProtKB-UniRule"/>
</dbReference>
<keyword evidence="1 4" id="KW-0547">Nucleotide-binding</keyword>
<evidence type="ECO:0000313" key="8">
    <source>
        <dbReference type="EMBL" id="NBI34208.1"/>
    </source>
</evidence>
<accession>A0A7C9NC37</accession>
<dbReference type="Gene3D" id="3.40.50.300">
    <property type="entry name" value="P-loop containing nucleotide triphosphate hydrolases"/>
    <property type="match status" value="1"/>
</dbReference>
<evidence type="ECO:0000259" key="7">
    <source>
        <dbReference type="Pfam" id="PF22740"/>
    </source>
</evidence>
<evidence type="ECO:0000259" key="6">
    <source>
        <dbReference type="Pfam" id="PF03668"/>
    </source>
</evidence>
<dbReference type="NCBIfam" id="NF003828">
    <property type="entry name" value="PRK05416.1"/>
    <property type="match status" value="1"/>
</dbReference>
<dbReference type="PIRSF" id="PIRSF005052">
    <property type="entry name" value="P-loopkin"/>
    <property type="match status" value="1"/>
</dbReference>
<dbReference type="InterPro" id="IPR027417">
    <property type="entry name" value="P-loop_NTPase"/>
</dbReference>
<evidence type="ECO:0000256" key="1">
    <source>
        <dbReference type="ARBA" id="ARBA00022741"/>
    </source>
</evidence>
<reference evidence="8" key="1">
    <citation type="submission" date="2018-08" db="EMBL/GenBank/DDBJ databases">
        <title>Murine metabolic-syndrome-specific gut microbial biobank.</title>
        <authorList>
            <person name="Liu C."/>
        </authorList>
    </citation>
    <scope>NUCLEOTIDE SEQUENCE [LARGE SCALE GENOMIC DNA]</scope>
    <source>
        <strain evidence="8">Z82</strain>
    </source>
</reference>
<dbReference type="Pfam" id="PF22740">
    <property type="entry name" value="PapZ_C"/>
    <property type="match status" value="1"/>
</dbReference>
<dbReference type="HAMAP" id="MF_00636">
    <property type="entry name" value="RapZ_like"/>
    <property type="match status" value="1"/>
</dbReference>
<dbReference type="PANTHER" id="PTHR30448:SF0">
    <property type="entry name" value="RNASE ADAPTER PROTEIN RAPZ"/>
    <property type="match status" value="1"/>
</dbReference>
<evidence type="ECO:0000256" key="3">
    <source>
        <dbReference type="ARBA" id="ARBA00023134"/>
    </source>
</evidence>
<protein>
    <submittedName>
        <fullName evidence="8">RNase adapter RapZ</fullName>
    </submittedName>
</protein>
<feature type="domain" description="RapZ C-terminal" evidence="7">
    <location>
        <begin position="179"/>
        <end position="298"/>
    </location>
</feature>
<dbReference type="InterPro" id="IPR005337">
    <property type="entry name" value="RapZ-like"/>
</dbReference>
<name>A0A7C9NC37_9BACT</name>
<feature type="region of interest" description="Disordered" evidence="5">
    <location>
        <begin position="304"/>
        <end position="325"/>
    </location>
</feature>
<dbReference type="Pfam" id="PF03668">
    <property type="entry name" value="RapZ-like_N"/>
    <property type="match status" value="1"/>
</dbReference>
<keyword evidence="3 4" id="KW-0342">GTP-binding</keyword>
<comment type="caution">
    <text evidence="8">The sequence shown here is derived from an EMBL/GenBank/DDBJ whole genome shotgun (WGS) entry which is preliminary data.</text>
</comment>